<dbReference type="AlphaFoldDB" id="A0A2W1N0F5"/>
<keyword evidence="2" id="KW-1185">Reference proteome</keyword>
<gene>
    <name evidence="1" type="ORF">DNU06_09520</name>
</gene>
<organism evidence="1 2">
    <name type="scientific">Putridiphycobacter roseus</name>
    <dbReference type="NCBI Taxonomy" id="2219161"/>
    <lineage>
        <taxon>Bacteria</taxon>
        <taxon>Pseudomonadati</taxon>
        <taxon>Bacteroidota</taxon>
        <taxon>Flavobacteriia</taxon>
        <taxon>Flavobacteriales</taxon>
        <taxon>Crocinitomicaceae</taxon>
        <taxon>Putridiphycobacter</taxon>
    </lineage>
</organism>
<reference evidence="1 2" key="1">
    <citation type="submission" date="2018-06" db="EMBL/GenBank/DDBJ databases">
        <title>The draft genome sequence of Crocinitomix sp. SM1701.</title>
        <authorList>
            <person name="Zhang X."/>
        </authorList>
    </citation>
    <scope>NUCLEOTIDE SEQUENCE [LARGE SCALE GENOMIC DNA]</scope>
    <source>
        <strain evidence="1 2">SM1701</strain>
    </source>
</reference>
<evidence type="ECO:0000313" key="1">
    <source>
        <dbReference type="EMBL" id="PZE16980.1"/>
    </source>
</evidence>
<comment type="caution">
    <text evidence="1">The sequence shown here is derived from an EMBL/GenBank/DDBJ whole genome shotgun (WGS) entry which is preliminary data.</text>
</comment>
<dbReference type="EMBL" id="QKSB01000005">
    <property type="protein sequence ID" value="PZE16980.1"/>
    <property type="molecule type" value="Genomic_DNA"/>
</dbReference>
<proteinExistence type="predicted"/>
<protein>
    <submittedName>
        <fullName evidence="1">Uncharacterized protein</fullName>
    </submittedName>
</protein>
<accession>A0A2W1N0F5</accession>
<evidence type="ECO:0000313" key="2">
    <source>
        <dbReference type="Proteomes" id="UP000249248"/>
    </source>
</evidence>
<sequence length="215" mass="25166">MSCSKVKSERWITIDLEVIKNANGTSAEAILFLGYPYQHQYENQQPTTQDQKYKIGSTVDGKFYKQFKINDVSKSLSKKANLYLYINYIKSSPWYLIPYYYSERILLKRNEVNDISLGLKQSLYEYKIKLINESCYNADDVAWVEVSEDSTMYSGEYVLSYQGCYNNYMYDDLTPGSLTTPLYLKIKSKKNNIFDSTITKLEFEKGILNEFEITY</sequence>
<name>A0A2W1N0F5_9FLAO</name>
<dbReference type="Proteomes" id="UP000249248">
    <property type="component" value="Unassembled WGS sequence"/>
</dbReference>